<feature type="domain" description="CSD" evidence="2">
    <location>
        <begin position="1"/>
        <end position="64"/>
    </location>
</feature>
<dbReference type="PROSITE" id="PS51857">
    <property type="entry name" value="CSD_2"/>
    <property type="match status" value="1"/>
</dbReference>
<dbReference type="RefSeq" id="WP_386763945.1">
    <property type="nucleotide sequence ID" value="NZ_JBHSTI010000002.1"/>
</dbReference>
<dbReference type="SUPFAM" id="SSF50249">
    <property type="entry name" value="Nucleic acid-binding proteins"/>
    <property type="match status" value="1"/>
</dbReference>
<dbReference type="EMBL" id="JBHSTI010000002">
    <property type="protein sequence ID" value="MFC6236612.1"/>
    <property type="molecule type" value="Genomic_DNA"/>
</dbReference>
<dbReference type="CDD" id="cd04458">
    <property type="entry name" value="CSP_CDS"/>
    <property type="match status" value="1"/>
</dbReference>
<dbReference type="InterPro" id="IPR012340">
    <property type="entry name" value="NA-bd_OB-fold"/>
</dbReference>
<dbReference type="InterPro" id="IPR019844">
    <property type="entry name" value="CSD_CS"/>
</dbReference>
<keyword evidence="4" id="KW-1185">Reference proteome</keyword>
<sequence length="127" mass="13776">MPTGKVKWYDSEKGFGFLATEEGDEVFVHASALPAGLEALKPGSRVEFGIADGKRGPQALSIRLLDAPPSVAKAARKPAEDMAVILEDLIKLLDGTSNSLRRGRYPDDKHSRQIAMMLRKVADDIDA</sequence>
<dbReference type="Gene3D" id="2.40.50.140">
    <property type="entry name" value="Nucleic acid-binding proteins"/>
    <property type="match status" value="1"/>
</dbReference>
<dbReference type="InterPro" id="IPR050181">
    <property type="entry name" value="Cold_shock_domain"/>
</dbReference>
<name>A0ABW1SW43_9ACTN</name>
<dbReference type="PROSITE" id="PS00352">
    <property type="entry name" value="CSD_1"/>
    <property type="match status" value="1"/>
</dbReference>
<accession>A0ABW1SW43</accession>
<evidence type="ECO:0000313" key="4">
    <source>
        <dbReference type="Proteomes" id="UP001596138"/>
    </source>
</evidence>
<dbReference type="Pfam" id="PF00313">
    <property type="entry name" value="CSD"/>
    <property type="match status" value="1"/>
</dbReference>
<dbReference type="Proteomes" id="UP001596138">
    <property type="component" value="Unassembled WGS sequence"/>
</dbReference>
<evidence type="ECO:0000313" key="3">
    <source>
        <dbReference type="EMBL" id="MFC6236612.1"/>
    </source>
</evidence>
<proteinExistence type="predicted"/>
<evidence type="ECO:0000256" key="1">
    <source>
        <dbReference type="RuleBase" id="RU000408"/>
    </source>
</evidence>
<dbReference type="PRINTS" id="PR00050">
    <property type="entry name" value="COLDSHOCK"/>
</dbReference>
<organism evidence="3 4">
    <name type="scientific">Longivirga aurantiaca</name>
    <dbReference type="NCBI Taxonomy" id="1837743"/>
    <lineage>
        <taxon>Bacteria</taxon>
        <taxon>Bacillati</taxon>
        <taxon>Actinomycetota</taxon>
        <taxon>Actinomycetes</taxon>
        <taxon>Sporichthyales</taxon>
        <taxon>Sporichthyaceae</taxon>
        <taxon>Longivirga</taxon>
    </lineage>
</organism>
<comment type="subcellular location">
    <subcellularLocation>
        <location evidence="1">Cytoplasm</location>
    </subcellularLocation>
</comment>
<dbReference type="PANTHER" id="PTHR11544">
    <property type="entry name" value="COLD SHOCK DOMAIN CONTAINING PROTEINS"/>
    <property type="match status" value="1"/>
</dbReference>
<protein>
    <submittedName>
        <fullName evidence="3">Cold-shock protein</fullName>
    </submittedName>
</protein>
<gene>
    <name evidence="3" type="ORF">ACFQGU_01885</name>
</gene>
<comment type="caution">
    <text evidence="3">The sequence shown here is derived from an EMBL/GenBank/DDBJ whole genome shotgun (WGS) entry which is preliminary data.</text>
</comment>
<evidence type="ECO:0000259" key="2">
    <source>
        <dbReference type="PROSITE" id="PS51857"/>
    </source>
</evidence>
<reference evidence="4" key="1">
    <citation type="journal article" date="2019" name="Int. J. Syst. Evol. Microbiol.">
        <title>The Global Catalogue of Microorganisms (GCM) 10K type strain sequencing project: providing services to taxonomists for standard genome sequencing and annotation.</title>
        <authorList>
            <consortium name="The Broad Institute Genomics Platform"/>
            <consortium name="The Broad Institute Genome Sequencing Center for Infectious Disease"/>
            <person name="Wu L."/>
            <person name="Ma J."/>
        </authorList>
    </citation>
    <scope>NUCLEOTIDE SEQUENCE [LARGE SCALE GENOMIC DNA]</scope>
    <source>
        <strain evidence="4">CGMCC 4.7317</strain>
    </source>
</reference>
<dbReference type="InterPro" id="IPR002059">
    <property type="entry name" value="CSP_DNA-bd"/>
</dbReference>
<dbReference type="InterPro" id="IPR011129">
    <property type="entry name" value="CSD"/>
</dbReference>
<dbReference type="SMART" id="SM00357">
    <property type="entry name" value="CSP"/>
    <property type="match status" value="1"/>
</dbReference>